<feature type="domain" description="Piezo TM25-28" evidence="3">
    <location>
        <begin position="84"/>
        <end position="361"/>
    </location>
</feature>
<feature type="region of interest" description="Disordered" evidence="1">
    <location>
        <begin position="360"/>
        <end position="445"/>
    </location>
</feature>
<dbReference type="PANTHER" id="PTHR47049:SF2">
    <property type="entry name" value="PIEZO-TYPE MECHANOSENSITIVE ION CHANNEL HOMOLOG"/>
    <property type="match status" value="1"/>
</dbReference>
<dbReference type="InterPro" id="IPR027272">
    <property type="entry name" value="Piezo"/>
</dbReference>
<dbReference type="GO" id="GO:0008381">
    <property type="term" value="F:mechanosensitive monoatomic ion channel activity"/>
    <property type="evidence" value="ECO:0007669"/>
    <property type="project" value="InterPro"/>
</dbReference>
<feature type="compositionally biased region" description="Low complexity" evidence="1">
    <location>
        <begin position="426"/>
        <end position="435"/>
    </location>
</feature>
<dbReference type="InterPro" id="IPR031805">
    <property type="entry name" value="Piezo_TM25-28"/>
</dbReference>
<feature type="transmembrane region" description="Helical" evidence="2">
    <location>
        <begin position="127"/>
        <end position="148"/>
    </location>
</feature>
<dbReference type="EMBL" id="FZQP02004378">
    <property type="protein sequence ID" value="VVC99864.1"/>
    <property type="molecule type" value="Genomic_DNA"/>
</dbReference>
<proteinExistence type="predicted"/>
<organism evidence="4 5">
    <name type="scientific">Leptidea sinapis</name>
    <dbReference type="NCBI Taxonomy" id="189913"/>
    <lineage>
        <taxon>Eukaryota</taxon>
        <taxon>Metazoa</taxon>
        <taxon>Ecdysozoa</taxon>
        <taxon>Arthropoda</taxon>
        <taxon>Hexapoda</taxon>
        <taxon>Insecta</taxon>
        <taxon>Pterygota</taxon>
        <taxon>Neoptera</taxon>
        <taxon>Endopterygota</taxon>
        <taxon>Lepidoptera</taxon>
        <taxon>Glossata</taxon>
        <taxon>Ditrysia</taxon>
        <taxon>Papilionoidea</taxon>
        <taxon>Pieridae</taxon>
        <taxon>Dismorphiinae</taxon>
        <taxon>Leptidea</taxon>
    </lineage>
</organism>
<evidence type="ECO:0000313" key="5">
    <source>
        <dbReference type="Proteomes" id="UP000324832"/>
    </source>
</evidence>
<evidence type="ECO:0000313" key="4">
    <source>
        <dbReference type="EMBL" id="VVC99864.1"/>
    </source>
</evidence>
<feature type="compositionally biased region" description="Basic and acidic residues" evidence="1">
    <location>
        <begin position="360"/>
        <end position="379"/>
    </location>
</feature>
<evidence type="ECO:0000259" key="3">
    <source>
        <dbReference type="Pfam" id="PF15917"/>
    </source>
</evidence>
<dbReference type="GO" id="GO:0016020">
    <property type="term" value="C:membrane"/>
    <property type="evidence" value="ECO:0007669"/>
    <property type="project" value="InterPro"/>
</dbReference>
<sequence>MPQFCVNYPWSGDGQQMKHIRTWLFLPYATEPPHAIKLIFDFFLLMFASRQLRVFRVENMYGDHYLGGSNREDIGKDWETPEFVNPVPDFLGYVGSWLDVVKRMVFLGMLWVTLAIMFMTGTNRVNLFSMGYLIGSFIFLWQGTDFYLRPKHAILLWWSWLVRYNVCVVVVKAALQIPGCIFNSAMQQHACWVVQLLGIGCVDKFAGGNIARFLKMHYDKDTVCSVPQEDIGLAWDGVCFAFLILQRRLFHSYYFYRVIDESKATTVLASRGAELIEELRQKQMQLQEDQEVKILEKIKVKMERIKANQKKIQGVLSREPIHHDRGSVGGYRCRRVSTLRHEAVRSGDYYMFDEFDDTDVPLKDEESSSDEDAPKEMGIGKHVTTTKTRRGAKTVPALRQSSTILHQYRRVKHGWINSKGSRRRSSPATRSAYTSQGSYHSGRAR</sequence>
<keyword evidence="2" id="KW-1133">Transmembrane helix</keyword>
<dbReference type="PANTHER" id="PTHR47049">
    <property type="entry name" value="PIEZO-TYPE MECHANOSENSITIVE ION CHANNEL HOMOLOG"/>
    <property type="match status" value="1"/>
</dbReference>
<gene>
    <name evidence="4" type="ORF">LSINAPIS_LOCUS10637</name>
</gene>
<keyword evidence="2" id="KW-0812">Transmembrane</keyword>
<keyword evidence="2" id="KW-0472">Membrane</keyword>
<feature type="transmembrane region" description="Helical" evidence="2">
    <location>
        <begin position="104"/>
        <end position="121"/>
    </location>
</feature>
<dbReference type="Proteomes" id="UP000324832">
    <property type="component" value="Unassembled WGS sequence"/>
</dbReference>
<keyword evidence="5" id="KW-1185">Reference proteome</keyword>
<protein>
    <recommendedName>
        <fullName evidence="3">Piezo TM25-28 domain-containing protein</fullName>
    </recommendedName>
</protein>
<dbReference type="Pfam" id="PF15917">
    <property type="entry name" value="Piezo_TM25-28"/>
    <property type="match status" value="1"/>
</dbReference>
<name>A0A5E4QPD1_9NEOP</name>
<dbReference type="AlphaFoldDB" id="A0A5E4QPD1"/>
<evidence type="ECO:0000256" key="2">
    <source>
        <dbReference type="SAM" id="Phobius"/>
    </source>
</evidence>
<reference evidence="4 5" key="1">
    <citation type="submission" date="2017-07" db="EMBL/GenBank/DDBJ databases">
        <authorList>
            <person name="Talla V."/>
            <person name="Backstrom N."/>
        </authorList>
    </citation>
    <scope>NUCLEOTIDE SEQUENCE [LARGE SCALE GENOMIC DNA]</scope>
</reference>
<accession>A0A5E4QPD1</accession>
<evidence type="ECO:0000256" key="1">
    <source>
        <dbReference type="SAM" id="MobiDB-lite"/>
    </source>
</evidence>